<sequence length="176" mass="19532">MTTVTLDWVQDGVTPHPTGGYLSVYTSRDYTEYVNDKGVRHRLDGPAYTHVGGRTEYWVEGQQHRLGGPAIVDGLEEAWCDHGVLHRLDGPAITSANGTREWYVNGVRHREDGPSIERGNGSREWHLHGKRHRVDGPAVTNPDGAVSWCLYGQKVSQEEHAEIVALLRETGEAPDA</sequence>
<dbReference type="EMBL" id="BAAAPN010000101">
    <property type="protein sequence ID" value="GAA1774180.1"/>
    <property type="molecule type" value="Genomic_DNA"/>
</dbReference>
<reference evidence="2" key="1">
    <citation type="journal article" date="2019" name="Int. J. Syst. Evol. Microbiol.">
        <title>The Global Catalogue of Microorganisms (GCM) 10K type strain sequencing project: providing services to taxonomists for standard genome sequencing and annotation.</title>
        <authorList>
            <consortium name="The Broad Institute Genomics Platform"/>
            <consortium name="The Broad Institute Genome Sequencing Center for Infectious Disease"/>
            <person name="Wu L."/>
            <person name="Ma J."/>
        </authorList>
    </citation>
    <scope>NUCLEOTIDE SEQUENCE [LARGE SCALE GENOMIC DNA]</scope>
    <source>
        <strain evidence="2">JCM 15591</strain>
    </source>
</reference>
<accession>A0ABP4XAP4</accession>
<evidence type="ECO:0008006" key="3">
    <source>
        <dbReference type="Google" id="ProtNLM"/>
    </source>
</evidence>
<protein>
    <recommendedName>
        <fullName evidence="3">MORN repeat variant</fullName>
    </recommendedName>
</protein>
<name>A0ABP4XAP4_9MICO</name>
<evidence type="ECO:0000313" key="1">
    <source>
        <dbReference type="EMBL" id="GAA1774180.1"/>
    </source>
</evidence>
<dbReference type="Proteomes" id="UP001501475">
    <property type="component" value="Unassembled WGS sequence"/>
</dbReference>
<gene>
    <name evidence="1" type="ORF">GCM10009810_34020</name>
</gene>
<dbReference type="RefSeq" id="WP_344068506.1">
    <property type="nucleotide sequence ID" value="NZ_BAAAPN010000101.1"/>
</dbReference>
<keyword evidence="2" id="KW-1185">Reference proteome</keyword>
<organism evidence="1 2">
    <name type="scientific">Nostocoides vanveenii</name>
    <dbReference type="NCBI Taxonomy" id="330835"/>
    <lineage>
        <taxon>Bacteria</taxon>
        <taxon>Bacillati</taxon>
        <taxon>Actinomycetota</taxon>
        <taxon>Actinomycetes</taxon>
        <taxon>Micrococcales</taxon>
        <taxon>Intrasporangiaceae</taxon>
        <taxon>Nostocoides</taxon>
    </lineage>
</organism>
<evidence type="ECO:0000313" key="2">
    <source>
        <dbReference type="Proteomes" id="UP001501475"/>
    </source>
</evidence>
<proteinExistence type="predicted"/>
<comment type="caution">
    <text evidence="1">The sequence shown here is derived from an EMBL/GenBank/DDBJ whole genome shotgun (WGS) entry which is preliminary data.</text>
</comment>